<protein>
    <submittedName>
        <fullName evidence="3">Transcriptional regulator</fullName>
    </submittedName>
</protein>
<dbReference type="EMBL" id="PUWT01000028">
    <property type="protein sequence ID" value="PQQ25754.1"/>
    <property type="molecule type" value="Genomic_DNA"/>
</dbReference>
<dbReference type="CDD" id="cd04781">
    <property type="entry name" value="HTH_MerR-like_sg6"/>
    <property type="match status" value="1"/>
</dbReference>
<name>A0A2S8Q1R7_9GAMM</name>
<evidence type="ECO:0000313" key="3">
    <source>
        <dbReference type="EMBL" id="PQQ25754.1"/>
    </source>
</evidence>
<reference evidence="3 4" key="1">
    <citation type="submission" date="2018-02" db="EMBL/GenBank/DDBJ databases">
        <title>Five New Genomes of Indian Photorhabdus Isolates TSA.</title>
        <authorList>
            <person name="Dubay B."/>
            <person name="Somvanshi V.S."/>
        </authorList>
    </citation>
    <scope>NUCLEOTIDE SEQUENCE [LARGE SCALE GENOMIC DNA]</scope>
    <source>
        <strain evidence="3 4">H1</strain>
    </source>
</reference>
<evidence type="ECO:0000259" key="2">
    <source>
        <dbReference type="PROSITE" id="PS50937"/>
    </source>
</evidence>
<gene>
    <name evidence="3" type="ORF">C6H66_11445</name>
</gene>
<dbReference type="RefSeq" id="WP_105395688.1">
    <property type="nucleotide sequence ID" value="NZ_CAWNTA010000082.1"/>
</dbReference>
<dbReference type="InterPro" id="IPR047057">
    <property type="entry name" value="MerR_fam"/>
</dbReference>
<dbReference type="Proteomes" id="UP000239550">
    <property type="component" value="Unassembled WGS sequence"/>
</dbReference>
<dbReference type="GO" id="GO:0003677">
    <property type="term" value="F:DNA binding"/>
    <property type="evidence" value="ECO:0007669"/>
    <property type="project" value="UniProtKB-KW"/>
</dbReference>
<evidence type="ECO:0000313" key="4">
    <source>
        <dbReference type="Proteomes" id="UP000239550"/>
    </source>
</evidence>
<keyword evidence="4" id="KW-1185">Reference proteome</keyword>
<sequence length="137" mass="15407">MKDLDIGLVAQLAGISPSALRFYEKKGLIRPIGRVGLRRQYSPDVLNKLQLIALGRSAGFTLDDIAVMFDADGKGKVNIDRERLLIKAREIDKTIRKLSLIRNGLKHIANCTTSEHMQCPEFQKILAKAQFLSRFEV</sequence>
<dbReference type="PANTHER" id="PTHR30204">
    <property type="entry name" value="REDOX-CYCLING DRUG-SENSING TRANSCRIPTIONAL ACTIVATOR SOXR"/>
    <property type="match status" value="1"/>
</dbReference>
<feature type="domain" description="HTH merR-type" evidence="2">
    <location>
        <begin position="1"/>
        <end position="71"/>
    </location>
</feature>
<dbReference type="Gene3D" id="1.10.1660.10">
    <property type="match status" value="1"/>
</dbReference>
<comment type="caution">
    <text evidence="3">The sequence shown here is derived from an EMBL/GenBank/DDBJ whole genome shotgun (WGS) entry which is preliminary data.</text>
</comment>
<dbReference type="PANTHER" id="PTHR30204:SF97">
    <property type="entry name" value="MERR FAMILY REGULATORY PROTEIN"/>
    <property type="match status" value="1"/>
</dbReference>
<dbReference type="Pfam" id="PF13411">
    <property type="entry name" value="MerR_1"/>
    <property type="match status" value="1"/>
</dbReference>
<dbReference type="AlphaFoldDB" id="A0A2S8Q1R7"/>
<proteinExistence type="predicted"/>
<dbReference type="PROSITE" id="PS00552">
    <property type="entry name" value="HTH_MERR_1"/>
    <property type="match status" value="1"/>
</dbReference>
<dbReference type="GO" id="GO:0003700">
    <property type="term" value="F:DNA-binding transcription factor activity"/>
    <property type="evidence" value="ECO:0007669"/>
    <property type="project" value="InterPro"/>
</dbReference>
<organism evidence="3 4">
    <name type="scientific">Photorhabdus hindustanensis</name>
    <dbReference type="NCBI Taxonomy" id="2918802"/>
    <lineage>
        <taxon>Bacteria</taxon>
        <taxon>Pseudomonadati</taxon>
        <taxon>Pseudomonadota</taxon>
        <taxon>Gammaproteobacteria</taxon>
        <taxon>Enterobacterales</taxon>
        <taxon>Morganellaceae</taxon>
        <taxon>Photorhabdus</taxon>
    </lineage>
</organism>
<dbReference type="PRINTS" id="PR00040">
    <property type="entry name" value="HTHMERR"/>
</dbReference>
<evidence type="ECO:0000256" key="1">
    <source>
        <dbReference type="ARBA" id="ARBA00023125"/>
    </source>
</evidence>
<dbReference type="InterPro" id="IPR009061">
    <property type="entry name" value="DNA-bd_dom_put_sf"/>
</dbReference>
<accession>A0A2S8Q1R7</accession>
<dbReference type="PROSITE" id="PS50937">
    <property type="entry name" value="HTH_MERR_2"/>
    <property type="match status" value="1"/>
</dbReference>
<dbReference type="SMART" id="SM00422">
    <property type="entry name" value="HTH_MERR"/>
    <property type="match status" value="1"/>
</dbReference>
<dbReference type="SUPFAM" id="SSF46955">
    <property type="entry name" value="Putative DNA-binding domain"/>
    <property type="match status" value="1"/>
</dbReference>
<dbReference type="InterPro" id="IPR000551">
    <property type="entry name" value="MerR-type_HTH_dom"/>
</dbReference>
<keyword evidence="1" id="KW-0238">DNA-binding</keyword>